<feature type="region of interest" description="Disordered" evidence="1">
    <location>
        <begin position="1"/>
        <end position="70"/>
    </location>
</feature>
<comment type="caution">
    <text evidence="3">The sequence shown here is derived from an EMBL/GenBank/DDBJ whole genome shotgun (WGS) entry which is preliminary data.</text>
</comment>
<sequence>MIQAGTSGVPAPAAAGRTLEPADKITKEIGTGLMVNQGSDSGEPLPAETDLSKEDPTERADPQIERERTHYHVKLDLGKDGVSLEADGDTPSWSPAAVAGAVLMLVIASMIVGGGIAAVSLAAAAPWGVTVGVAALGIGTVLAGGVVMIVRSKGRR</sequence>
<evidence type="ECO:0000313" key="4">
    <source>
        <dbReference type="Proteomes" id="UP000606172"/>
    </source>
</evidence>
<evidence type="ECO:0000313" key="3">
    <source>
        <dbReference type="EMBL" id="GII96158.1"/>
    </source>
</evidence>
<keyword evidence="2" id="KW-0472">Membrane</keyword>
<dbReference type="EMBL" id="BOOW01000042">
    <property type="protein sequence ID" value="GII96158.1"/>
    <property type="molecule type" value="Genomic_DNA"/>
</dbReference>
<name>A0A919RM88_9ACTN</name>
<proteinExistence type="predicted"/>
<feature type="transmembrane region" description="Helical" evidence="2">
    <location>
        <begin position="129"/>
        <end position="150"/>
    </location>
</feature>
<protein>
    <recommendedName>
        <fullName evidence="5">Transmembrane protein</fullName>
    </recommendedName>
</protein>
<accession>A0A919RM88</accession>
<reference evidence="3" key="1">
    <citation type="submission" date="2021-01" db="EMBL/GenBank/DDBJ databases">
        <title>Whole genome shotgun sequence of Sinosporangium siamense NBRC 109515.</title>
        <authorList>
            <person name="Komaki H."/>
            <person name="Tamura T."/>
        </authorList>
    </citation>
    <scope>NUCLEOTIDE SEQUENCE</scope>
    <source>
        <strain evidence="3">NBRC 109515</strain>
    </source>
</reference>
<evidence type="ECO:0000256" key="1">
    <source>
        <dbReference type="SAM" id="MobiDB-lite"/>
    </source>
</evidence>
<evidence type="ECO:0000256" key="2">
    <source>
        <dbReference type="SAM" id="Phobius"/>
    </source>
</evidence>
<gene>
    <name evidence="3" type="ORF">Ssi02_63890</name>
</gene>
<organism evidence="3 4">
    <name type="scientific">Sinosporangium siamense</name>
    <dbReference type="NCBI Taxonomy" id="1367973"/>
    <lineage>
        <taxon>Bacteria</taxon>
        <taxon>Bacillati</taxon>
        <taxon>Actinomycetota</taxon>
        <taxon>Actinomycetes</taxon>
        <taxon>Streptosporangiales</taxon>
        <taxon>Streptosporangiaceae</taxon>
        <taxon>Sinosporangium</taxon>
    </lineage>
</organism>
<dbReference type="AlphaFoldDB" id="A0A919RM88"/>
<keyword evidence="4" id="KW-1185">Reference proteome</keyword>
<dbReference type="Proteomes" id="UP000606172">
    <property type="component" value="Unassembled WGS sequence"/>
</dbReference>
<feature type="compositionally biased region" description="Basic and acidic residues" evidence="1">
    <location>
        <begin position="50"/>
        <end position="70"/>
    </location>
</feature>
<feature type="transmembrane region" description="Helical" evidence="2">
    <location>
        <begin position="101"/>
        <end position="123"/>
    </location>
</feature>
<evidence type="ECO:0008006" key="5">
    <source>
        <dbReference type="Google" id="ProtNLM"/>
    </source>
</evidence>
<keyword evidence="2" id="KW-1133">Transmembrane helix</keyword>
<keyword evidence="2" id="KW-0812">Transmembrane</keyword>